<name>A0A2W5BBF9_9CORY</name>
<gene>
    <name evidence="2" type="ORF">DI609_01315</name>
</gene>
<dbReference type="EMBL" id="QFNY01000016">
    <property type="protein sequence ID" value="PZP03173.1"/>
    <property type="molecule type" value="Genomic_DNA"/>
</dbReference>
<organism evidence="2 3">
    <name type="scientific">Corynebacterium urealyticum</name>
    <dbReference type="NCBI Taxonomy" id="43771"/>
    <lineage>
        <taxon>Bacteria</taxon>
        <taxon>Bacillati</taxon>
        <taxon>Actinomycetota</taxon>
        <taxon>Actinomycetes</taxon>
        <taxon>Mycobacteriales</taxon>
        <taxon>Corynebacteriaceae</taxon>
        <taxon>Corynebacterium</taxon>
    </lineage>
</organism>
<dbReference type="Proteomes" id="UP000249451">
    <property type="component" value="Unassembled WGS sequence"/>
</dbReference>
<reference evidence="2 3" key="1">
    <citation type="submission" date="2017-11" db="EMBL/GenBank/DDBJ databases">
        <title>Infants hospitalized years apart are colonized by the same room-sourced microbial strains.</title>
        <authorList>
            <person name="Brooks B."/>
            <person name="Olm M.R."/>
            <person name="Firek B.A."/>
            <person name="Baker R."/>
            <person name="Thomas B.C."/>
            <person name="Morowitz M.J."/>
            <person name="Banfield J.F."/>
        </authorList>
    </citation>
    <scope>NUCLEOTIDE SEQUENCE [LARGE SCALE GENOMIC DNA]</scope>
    <source>
        <strain evidence="2">S2_012_000_R3_87</strain>
    </source>
</reference>
<comment type="caution">
    <text evidence="2">The sequence shown here is derived from an EMBL/GenBank/DDBJ whole genome shotgun (WGS) entry which is preliminary data.</text>
</comment>
<feature type="region of interest" description="Disordered" evidence="1">
    <location>
        <begin position="77"/>
        <end position="107"/>
    </location>
</feature>
<proteinExistence type="predicted"/>
<feature type="compositionally biased region" description="Acidic residues" evidence="1">
    <location>
        <begin position="83"/>
        <end position="94"/>
    </location>
</feature>
<evidence type="ECO:0000313" key="2">
    <source>
        <dbReference type="EMBL" id="PZP03173.1"/>
    </source>
</evidence>
<accession>A0A2W5BBF9</accession>
<dbReference type="AlphaFoldDB" id="A0A2W5BBF9"/>
<protein>
    <submittedName>
        <fullName evidence="2">Uncharacterized protein</fullName>
    </submittedName>
</protein>
<evidence type="ECO:0000313" key="3">
    <source>
        <dbReference type="Proteomes" id="UP000249451"/>
    </source>
</evidence>
<evidence type="ECO:0000256" key="1">
    <source>
        <dbReference type="SAM" id="MobiDB-lite"/>
    </source>
</evidence>
<sequence length="107" mass="11293">MRKLTVTLTDGRTITAAADSLKYELNASRIKRARGIGRDGWEAEAGAIMAWCVATDNGNRDDLPGLDEWLDLDNSPVASISAEEVDAPGDTDGDEAGKATPTALSTD</sequence>